<feature type="transmembrane region" description="Helical" evidence="5">
    <location>
        <begin position="110"/>
        <end position="134"/>
    </location>
</feature>
<reference evidence="7 8" key="1">
    <citation type="journal article" date="2015" name="Microbiome">
        <title>Genomic resolution of linkages in carbon, nitrogen, and sulfur cycling among widespread estuary sediment bacteria.</title>
        <authorList>
            <person name="Baker B.J."/>
            <person name="Lazar C.S."/>
            <person name="Teske A.P."/>
            <person name="Dick G.J."/>
        </authorList>
    </citation>
    <scope>NUCLEOTIDE SEQUENCE [LARGE SCALE GENOMIC DNA]</scope>
    <source>
        <strain evidence="7">SM1_77</strain>
    </source>
</reference>
<evidence type="ECO:0000313" key="7">
    <source>
        <dbReference type="EMBL" id="KPL14231.1"/>
    </source>
</evidence>
<dbReference type="NCBIfam" id="TIGR01297">
    <property type="entry name" value="CDF"/>
    <property type="match status" value="1"/>
</dbReference>
<feature type="transmembrane region" description="Helical" evidence="5">
    <location>
        <begin position="12"/>
        <end position="39"/>
    </location>
</feature>
<dbReference type="PANTHER" id="PTHR11562">
    <property type="entry name" value="CATION EFFLUX PROTEIN/ ZINC TRANSPORTER"/>
    <property type="match status" value="1"/>
</dbReference>
<accession>A0A0S8JWJ7</accession>
<feature type="domain" description="Cation efflux protein transmembrane" evidence="6">
    <location>
        <begin position="12"/>
        <end position="203"/>
    </location>
</feature>
<keyword evidence="2 5" id="KW-0812">Transmembrane</keyword>
<evidence type="ECO:0000256" key="1">
    <source>
        <dbReference type="ARBA" id="ARBA00004141"/>
    </source>
</evidence>
<dbReference type="InterPro" id="IPR027469">
    <property type="entry name" value="Cation_efflux_TMD_sf"/>
</dbReference>
<comment type="subcellular location">
    <subcellularLocation>
        <location evidence="1">Membrane</location>
        <topology evidence="1">Multi-pass membrane protein</topology>
    </subcellularLocation>
</comment>
<dbReference type="GO" id="GO:0005886">
    <property type="term" value="C:plasma membrane"/>
    <property type="evidence" value="ECO:0007669"/>
    <property type="project" value="TreeGrafter"/>
</dbReference>
<dbReference type="PANTHER" id="PTHR11562:SF17">
    <property type="entry name" value="RE54080P-RELATED"/>
    <property type="match status" value="1"/>
</dbReference>
<proteinExistence type="predicted"/>
<dbReference type="Pfam" id="PF01545">
    <property type="entry name" value="Cation_efflux"/>
    <property type="match status" value="1"/>
</dbReference>
<dbReference type="InterPro" id="IPR002524">
    <property type="entry name" value="Cation_efflux"/>
</dbReference>
<evidence type="ECO:0000256" key="2">
    <source>
        <dbReference type="ARBA" id="ARBA00022692"/>
    </source>
</evidence>
<gene>
    <name evidence="7" type="ORF">AMJ74_03770</name>
</gene>
<organism evidence="7 8">
    <name type="scientific">candidate division WOR_3 bacterium SM1_77</name>
    <dbReference type="NCBI Taxonomy" id="1703778"/>
    <lineage>
        <taxon>Bacteria</taxon>
        <taxon>Bacteria division WOR-3</taxon>
    </lineage>
</organism>
<dbReference type="Proteomes" id="UP000050975">
    <property type="component" value="Unassembled WGS sequence"/>
</dbReference>
<evidence type="ECO:0000256" key="4">
    <source>
        <dbReference type="ARBA" id="ARBA00023136"/>
    </source>
</evidence>
<dbReference type="InterPro" id="IPR050681">
    <property type="entry name" value="CDF/SLC30A"/>
</dbReference>
<dbReference type="SUPFAM" id="SSF161111">
    <property type="entry name" value="Cation efflux protein transmembrane domain-like"/>
    <property type="match status" value="1"/>
</dbReference>
<keyword evidence="4 5" id="KW-0472">Membrane</keyword>
<evidence type="ECO:0000256" key="3">
    <source>
        <dbReference type="ARBA" id="ARBA00022989"/>
    </source>
</evidence>
<protein>
    <recommendedName>
        <fullName evidence="6">Cation efflux protein transmembrane domain-containing protein</fullName>
    </recommendedName>
</protein>
<dbReference type="InterPro" id="IPR058533">
    <property type="entry name" value="Cation_efflux_TM"/>
</dbReference>
<keyword evidence="3 5" id="KW-1133">Transmembrane helix</keyword>
<evidence type="ECO:0000313" key="8">
    <source>
        <dbReference type="Proteomes" id="UP000050975"/>
    </source>
</evidence>
<dbReference type="GO" id="GO:0005385">
    <property type="term" value="F:zinc ion transmembrane transporter activity"/>
    <property type="evidence" value="ECO:0007669"/>
    <property type="project" value="TreeGrafter"/>
</dbReference>
<feature type="transmembrane region" description="Helical" evidence="5">
    <location>
        <begin position="75"/>
        <end position="98"/>
    </location>
</feature>
<name>A0A0S8JWJ7_UNCW3</name>
<feature type="transmembrane region" description="Helical" evidence="5">
    <location>
        <begin position="146"/>
        <end position="168"/>
    </location>
</feature>
<feature type="transmembrane region" description="Helical" evidence="5">
    <location>
        <begin position="45"/>
        <end position="63"/>
    </location>
</feature>
<evidence type="ECO:0000256" key="5">
    <source>
        <dbReference type="SAM" id="Phobius"/>
    </source>
</evidence>
<comment type="caution">
    <text evidence="7">The sequence shown here is derived from an EMBL/GenBank/DDBJ whole genome shotgun (WGS) entry which is preliminary data.</text>
</comment>
<sequence length="302" mass="33378">MFEYRTVEKRKLTLSLVITAAVMVVEIIGGILSHSIALISDAGHMFTHAFAITISLVAIVIAARPPCHHRTFGLYRAEILAAFINGLFLFVVGGLIIYEAVERIISPEDVLALDMLVIALIGLVVNIVSIMILHGSHKRNLNIKGVFYHMIADAASSVGIVVAAVIIYYTKWNIIDPLVSIGISIIIVFWAWGILKESAKILLEMAPTGLNIDLIIKDLKQKFPQIKQLEHAHLWTITADMLVFSAHMLLHDEQQAAVQQNLLIAEINEYLQKKYHIIESTIQILCEGDAGTCPLSPDSEKA</sequence>
<feature type="transmembrane region" description="Helical" evidence="5">
    <location>
        <begin position="174"/>
        <end position="195"/>
    </location>
</feature>
<dbReference type="AlphaFoldDB" id="A0A0S8JWJ7"/>
<dbReference type="EMBL" id="LJVE01000060">
    <property type="protein sequence ID" value="KPL14231.1"/>
    <property type="molecule type" value="Genomic_DNA"/>
</dbReference>
<dbReference type="Gene3D" id="1.20.1510.10">
    <property type="entry name" value="Cation efflux protein transmembrane domain"/>
    <property type="match status" value="1"/>
</dbReference>
<evidence type="ECO:0000259" key="6">
    <source>
        <dbReference type="Pfam" id="PF01545"/>
    </source>
</evidence>